<dbReference type="NCBIfam" id="TIGR00879">
    <property type="entry name" value="SP"/>
    <property type="match status" value="1"/>
</dbReference>
<dbReference type="InterPro" id="IPR020846">
    <property type="entry name" value="MFS_dom"/>
</dbReference>
<feature type="transmembrane region" description="Helical" evidence="8">
    <location>
        <begin position="334"/>
        <end position="351"/>
    </location>
</feature>
<feature type="domain" description="Major facilitator superfamily (MFS) profile" evidence="10">
    <location>
        <begin position="16"/>
        <end position="457"/>
    </location>
</feature>
<dbReference type="SUPFAM" id="SSF81383">
    <property type="entry name" value="F-box domain"/>
    <property type="match status" value="1"/>
</dbReference>
<dbReference type="InterPro" id="IPR005828">
    <property type="entry name" value="MFS_sugar_transport-like"/>
</dbReference>
<feature type="compositionally biased region" description="Acidic residues" evidence="7">
    <location>
        <begin position="536"/>
        <end position="545"/>
    </location>
</feature>
<keyword evidence="12" id="KW-1185">Reference proteome</keyword>
<feature type="transmembrane region" description="Helical" evidence="8">
    <location>
        <begin position="89"/>
        <end position="106"/>
    </location>
</feature>
<dbReference type="OrthoDB" id="6612291at2759"/>
<keyword evidence="4 8" id="KW-0812">Transmembrane</keyword>
<feature type="compositionally biased region" description="Acidic residues" evidence="7">
    <location>
        <begin position="580"/>
        <end position="592"/>
    </location>
</feature>
<evidence type="ECO:0000259" key="9">
    <source>
        <dbReference type="PROSITE" id="PS50181"/>
    </source>
</evidence>
<dbReference type="GO" id="GO:0005351">
    <property type="term" value="F:carbohydrate:proton symporter activity"/>
    <property type="evidence" value="ECO:0007669"/>
    <property type="project" value="TreeGrafter"/>
</dbReference>
<feature type="region of interest" description="Disordered" evidence="7">
    <location>
        <begin position="527"/>
        <end position="592"/>
    </location>
</feature>
<feature type="transmembrane region" description="Helical" evidence="8">
    <location>
        <begin position="178"/>
        <end position="199"/>
    </location>
</feature>
<evidence type="ECO:0000256" key="7">
    <source>
        <dbReference type="SAM" id="MobiDB-lite"/>
    </source>
</evidence>
<dbReference type="PANTHER" id="PTHR48022">
    <property type="entry name" value="PLASTIDIC GLUCOSE TRANSPORTER 4"/>
    <property type="match status" value="1"/>
</dbReference>
<feature type="domain" description="F-box" evidence="9">
    <location>
        <begin position="836"/>
        <end position="880"/>
    </location>
</feature>
<dbReference type="InterPro" id="IPR036047">
    <property type="entry name" value="F-box-like_dom_sf"/>
</dbReference>
<evidence type="ECO:0000256" key="3">
    <source>
        <dbReference type="ARBA" id="ARBA00022448"/>
    </source>
</evidence>
<dbReference type="PROSITE" id="PS50850">
    <property type="entry name" value="MFS"/>
    <property type="match status" value="1"/>
</dbReference>
<dbReference type="PROSITE" id="PS00216">
    <property type="entry name" value="SUGAR_TRANSPORT_1"/>
    <property type="match status" value="2"/>
</dbReference>
<feature type="transmembrane region" description="Helical" evidence="8">
    <location>
        <begin position="303"/>
        <end position="322"/>
    </location>
</feature>
<evidence type="ECO:0000256" key="5">
    <source>
        <dbReference type="ARBA" id="ARBA00022989"/>
    </source>
</evidence>
<feature type="transmembrane region" description="Helical" evidence="8">
    <location>
        <begin position="403"/>
        <end position="427"/>
    </location>
</feature>
<evidence type="ECO:0000256" key="6">
    <source>
        <dbReference type="ARBA" id="ARBA00023136"/>
    </source>
</evidence>
<organism evidence="11 12">
    <name type="scientific">Penicillium patulum</name>
    <name type="common">Penicillium griseofulvum</name>
    <dbReference type="NCBI Taxonomy" id="5078"/>
    <lineage>
        <taxon>Eukaryota</taxon>
        <taxon>Fungi</taxon>
        <taxon>Dikarya</taxon>
        <taxon>Ascomycota</taxon>
        <taxon>Pezizomycotina</taxon>
        <taxon>Eurotiomycetes</taxon>
        <taxon>Eurotiomycetidae</taxon>
        <taxon>Eurotiales</taxon>
        <taxon>Aspergillaceae</taxon>
        <taxon>Penicillium</taxon>
    </lineage>
</organism>
<dbReference type="PROSITE" id="PS00217">
    <property type="entry name" value="SUGAR_TRANSPORT_2"/>
    <property type="match status" value="1"/>
</dbReference>
<evidence type="ECO:0000313" key="11">
    <source>
        <dbReference type="EMBL" id="KXG51941.1"/>
    </source>
</evidence>
<dbReference type="PANTHER" id="PTHR48022:SF25">
    <property type="entry name" value="QUINATE TRANSPORTER, PUTATIVE (AFU_ORTHOLOGUE AFUA_5G12950)-RELATED"/>
    <property type="match status" value="1"/>
</dbReference>
<feature type="transmembrane region" description="Helical" evidence="8">
    <location>
        <begin position="145"/>
        <end position="163"/>
    </location>
</feature>
<feature type="transmembrane region" description="Helical" evidence="8">
    <location>
        <begin position="58"/>
        <end position="77"/>
    </location>
</feature>
<evidence type="ECO:0000256" key="2">
    <source>
        <dbReference type="ARBA" id="ARBA00010992"/>
    </source>
</evidence>
<dbReference type="InterPro" id="IPR005829">
    <property type="entry name" value="Sugar_transporter_CS"/>
</dbReference>
<name>A0A135LSN3_PENPA</name>
<feature type="compositionally biased region" description="Low complexity" evidence="7">
    <location>
        <begin position="810"/>
        <end position="821"/>
    </location>
</feature>
<evidence type="ECO:0000313" key="12">
    <source>
        <dbReference type="Proteomes" id="UP000070168"/>
    </source>
</evidence>
<comment type="caution">
    <text evidence="11">The sequence shown here is derived from an EMBL/GenBank/DDBJ whole genome shotgun (WGS) entry which is preliminary data.</text>
</comment>
<sequence>MGLPGTKLGAFRAYFFGYFVCTAGFLFGYDTGIVGGILEFKSYIDDFGYKDQTTVSAVMVSLQNVGAFLSALAIFWVSERYGRKKTVQAAMTVFCLGVILQVVPSHSLACFYIGRFVAGLGLGAGTAVVPAYNAEMAPKEIRGKLGSGMQWLFALGVMLSYWIDYAVKITLPASSKQWQIPVGLQMVPAGVLALGLCAMPESVRWLAKKGRFDEAWESLKWMRASEGPEVKAEFNEIRVGLEEELRATEGFEKRELLEPANRYRLLLAVFMFCGQQCTGMTALAYFGPQFFKLLVGNNTNQSLLITGLFGAEKFVTVGIYILFFSEMWGRKPTLWISALLMAGCFIIVTVVKETTPEPNAKATPAGIGMVAMIFLTNSIYQFSWGPLPWPYTSEIFPTRIREIGTSVAVSTQWLFNFLFSLVTRYMMNSWGSYVFLFYAILDIIMAIIVFFFVKETKGKSLEEMETIFHSKAAFDVDAVRRDALKDTVADEVNQLEMGYSEFYCHLCGVSFNIVFRLKSGELDVPGPENQKTDGFDFTDNEDTSQDLDYKSQKDCEEEPYEYDSDCESTDGMSLGGDMSNNEDCEDNSTDDSDGQTYYNWVLQTFNPASATRGESQQSVGYFDSPMSGYSSDAISPEEARGCRTAQFLVRKTDPRDQWRADQLHAAWEIDGDWSLSGICDGTPSRDISCPIVCPVRNGIDYVEADNVNFDPDREPDDIAMPFHPWCFDIFCRQSKVQFQRINVEGLMTWRNAEFGWDDFGTFPRAKEVNDSQDQWWCHDDGTEYLVANPLYVPGLPEILLTAAKNERLPSSSDPYSEIESSQPVANRPTASHKRQTDSLSSLPAEIRLIVIEYLDSSDITSLSIASRAFAQLPNSVWYKLVRKEMPWLWEAWEESECIHNPSPWTILTTADIKCVVTARSAYAQALVEDSYTQLDAEKAAESRFVLPIIIPEEVKLPRATTDWHRVFMQIRLNWDKLKGLRNRQRIWVDVEEVVRRIQKFDP</sequence>
<keyword evidence="5 8" id="KW-1133">Transmembrane helix</keyword>
<evidence type="ECO:0000259" key="10">
    <source>
        <dbReference type="PROSITE" id="PS50850"/>
    </source>
</evidence>
<accession>A0A135LSN3</accession>
<dbReference type="AlphaFoldDB" id="A0A135LSN3"/>
<dbReference type="InterPro" id="IPR003663">
    <property type="entry name" value="Sugar/inositol_transpt"/>
</dbReference>
<evidence type="ECO:0000256" key="1">
    <source>
        <dbReference type="ARBA" id="ARBA00004141"/>
    </source>
</evidence>
<feature type="transmembrane region" description="Helical" evidence="8">
    <location>
        <begin position="12"/>
        <end position="38"/>
    </location>
</feature>
<dbReference type="PRINTS" id="PR00171">
    <property type="entry name" value="SUGRTRNSPORT"/>
</dbReference>
<feature type="compositionally biased region" description="Acidic residues" evidence="7">
    <location>
        <begin position="555"/>
        <end position="568"/>
    </location>
</feature>
<keyword evidence="6 8" id="KW-0472">Membrane</keyword>
<proteinExistence type="inferred from homology"/>
<dbReference type="FunFam" id="1.20.1250.20:FF:000090">
    <property type="entry name" value="MFS sugar transporter, putative"/>
    <property type="match status" value="1"/>
</dbReference>
<comment type="subcellular location">
    <subcellularLocation>
        <location evidence="1">Membrane</location>
        <topology evidence="1">Multi-pass membrane protein</topology>
    </subcellularLocation>
</comment>
<dbReference type="GO" id="GO:0016020">
    <property type="term" value="C:membrane"/>
    <property type="evidence" value="ECO:0007669"/>
    <property type="project" value="UniProtKB-SubCell"/>
</dbReference>
<dbReference type="InterPro" id="IPR036259">
    <property type="entry name" value="MFS_trans_sf"/>
</dbReference>
<reference evidence="11 12" key="1">
    <citation type="journal article" date="2016" name="BMC Genomics">
        <title>Genome sequencing and secondary metabolism of the postharvest pathogen Penicillium griseofulvum.</title>
        <authorList>
            <person name="Banani H."/>
            <person name="Marcet-Houben M."/>
            <person name="Ballester A.R."/>
            <person name="Abbruscato P."/>
            <person name="Gonzalez-Candelas L."/>
            <person name="Gabaldon T."/>
            <person name="Spadaro D."/>
        </authorList>
    </citation>
    <scope>NUCLEOTIDE SEQUENCE [LARGE SCALE GENOMIC DNA]</scope>
    <source>
        <strain evidence="11 12">PG3</strain>
    </source>
</reference>
<evidence type="ECO:0000256" key="4">
    <source>
        <dbReference type="ARBA" id="ARBA00022692"/>
    </source>
</evidence>
<dbReference type="PROSITE" id="PS50181">
    <property type="entry name" value="FBOX"/>
    <property type="match status" value="1"/>
</dbReference>
<evidence type="ECO:0000256" key="8">
    <source>
        <dbReference type="SAM" id="Phobius"/>
    </source>
</evidence>
<dbReference type="Gene3D" id="1.20.1250.20">
    <property type="entry name" value="MFS general substrate transporter like domains"/>
    <property type="match status" value="1"/>
</dbReference>
<feature type="region of interest" description="Disordered" evidence="7">
    <location>
        <begin position="810"/>
        <end position="838"/>
    </location>
</feature>
<dbReference type="Proteomes" id="UP000070168">
    <property type="component" value="Unassembled WGS sequence"/>
</dbReference>
<feature type="transmembrane region" description="Helical" evidence="8">
    <location>
        <begin position="433"/>
        <end position="453"/>
    </location>
</feature>
<comment type="similarity">
    <text evidence="2">Belongs to the major facilitator superfamily. Sugar transporter (TC 2.A.1.1) family.</text>
</comment>
<feature type="transmembrane region" description="Helical" evidence="8">
    <location>
        <begin position="363"/>
        <end position="382"/>
    </location>
</feature>
<dbReference type="Pfam" id="PF00083">
    <property type="entry name" value="Sugar_tr"/>
    <property type="match status" value="1"/>
</dbReference>
<dbReference type="OMA" id="WEESECI"/>
<protein>
    <submittedName>
        <fullName evidence="11">Major facilitator superfamily domain, general substrate transporter</fullName>
    </submittedName>
</protein>
<keyword evidence="3" id="KW-0813">Transport</keyword>
<dbReference type="GeneID" id="63711239"/>
<dbReference type="InterPro" id="IPR050360">
    <property type="entry name" value="MFS_Sugar_Transporters"/>
</dbReference>
<dbReference type="RefSeq" id="XP_040650477.1">
    <property type="nucleotide sequence ID" value="XM_040795939.1"/>
</dbReference>
<dbReference type="InterPro" id="IPR001810">
    <property type="entry name" value="F-box_dom"/>
</dbReference>
<gene>
    <name evidence="11" type="ORF">PGRI_082250</name>
</gene>
<dbReference type="SUPFAM" id="SSF103473">
    <property type="entry name" value="MFS general substrate transporter"/>
    <property type="match status" value="1"/>
</dbReference>
<feature type="transmembrane region" description="Helical" evidence="8">
    <location>
        <begin position="112"/>
        <end position="133"/>
    </location>
</feature>
<dbReference type="EMBL" id="LHQR01000027">
    <property type="protein sequence ID" value="KXG51941.1"/>
    <property type="molecule type" value="Genomic_DNA"/>
</dbReference>